<dbReference type="InterPro" id="IPR013094">
    <property type="entry name" value="AB_hydrolase_3"/>
</dbReference>
<feature type="domain" description="Alpha/beta hydrolase fold-3" evidence="4">
    <location>
        <begin position="116"/>
        <end position="330"/>
    </location>
</feature>
<dbReference type="AlphaFoldDB" id="A0A3F2RK98"/>
<comment type="caution">
    <text evidence="6">The sequence shown here is derived from an EMBL/GenBank/DDBJ whole genome shotgun (WGS) entry which is preliminary data.</text>
</comment>
<dbReference type="Pfam" id="PF07859">
    <property type="entry name" value="Abhydrolase_3"/>
    <property type="match status" value="1"/>
</dbReference>
<name>A0A3F2RK98_9STRA</name>
<evidence type="ECO:0000313" key="8">
    <source>
        <dbReference type="Proteomes" id="UP000284657"/>
    </source>
</evidence>
<evidence type="ECO:0000313" key="6">
    <source>
        <dbReference type="EMBL" id="RLN59029.1"/>
    </source>
</evidence>
<dbReference type="EMBL" id="MBDO02000240">
    <property type="protein sequence ID" value="RLN59029.1"/>
    <property type="molecule type" value="Genomic_DNA"/>
</dbReference>
<proteinExistence type="inferred from homology"/>
<dbReference type="PANTHER" id="PTHR48081">
    <property type="entry name" value="AB HYDROLASE SUPERFAMILY PROTEIN C4A8.06C"/>
    <property type="match status" value="1"/>
</dbReference>
<evidence type="ECO:0000256" key="3">
    <source>
        <dbReference type="PROSITE-ProRule" id="PRU10038"/>
    </source>
</evidence>
<sequence>MIPWSLLIGGTGGALVLLALNASLRGMCRSPWEAISLVGKIMSAVVRTLAQYVERGFRPEYPKWTLQFELLRAVMQTCTDFRRYRRRIDPVRVNGLEHLWIRSLTSRKSDAKRLVIMYVHGGAFALLSPRFYSFFGATLAAAVDKELSSCGSNAQVNIFMANYHKAPEYCFPTQPKDVVAAYEYLLDYEDLSTDRIILAGDSAGGGLVMSTLLRLRDSNLSHRLPLAAIVSSPFVDFSESIDPKCALKCILTRRIAKACRVAYHPHCADRTTWADASAVHCNLKGLPPMLIQAATLDYLYQDSERLAAKAKADGVRDWEFDLHHGVSHVFSLFPSMILPYAEVGMQKMAAFAAKQFVKT</sequence>
<dbReference type="InterPro" id="IPR050300">
    <property type="entry name" value="GDXG_lipolytic_enzyme"/>
</dbReference>
<dbReference type="OrthoDB" id="113857at2759"/>
<evidence type="ECO:0000256" key="1">
    <source>
        <dbReference type="ARBA" id="ARBA00010515"/>
    </source>
</evidence>
<keyword evidence="2" id="KW-0378">Hydrolase</keyword>
<evidence type="ECO:0000259" key="4">
    <source>
        <dbReference type="Pfam" id="PF07859"/>
    </source>
</evidence>
<dbReference type="InterPro" id="IPR029058">
    <property type="entry name" value="AB_hydrolase_fold"/>
</dbReference>
<dbReference type="GO" id="GO:0016787">
    <property type="term" value="F:hydrolase activity"/>
    <property type="evidence" value="ECO:0007669"/>
    <property type="project" value="UniProtKB-KW"/>
</dbReference>
<reference evidence="7 8" key="1">
    <citation type="submission" date="2018-07" db="EMBL/GenBank/DDBJ databases">
        <title>Genome sequencing of oomycete isolates from Chile give support for New Zealand origin for Phytophthora kernoviae and make available the first Nothophytophthora sp. genome.</title>
        <authorList>
            <person name="Studholme D.J."/>
            <person name="Sanfuentes E."/>
            <person name="Panda P."/>
            <person name="Hill R."/>
            <person name="Sambles C."/>
            <person name="Grant M."/>
            <person name="Williams N.M."/>
            <person name="Mcdougal R.L."/>
        </authorList>
    </citation>
    <scope>NUCLEOTIDE SEQUENCE [LARGE SCALE GENOMIC DNA]</scope>
    <source>
        <strain evidence="6">Chile6</strain>
        <strain evidence="5">Chile7</strain>
    </source>
</reference>
<comment type="similarity">
    <text evidence="1">Belongs to the 'GDXG' lipolytic enzyme family.</text>
</comment>
<dbReference type="Proteomes" id="UP000277300">
    <property type="component" value="Unassembled WGS sequence"/>
</dbReference>
<dbReference type="PANTHER" id="PTHR48081:SF8">
    <property type="entry name" value="ALPHA_BETA HYDROLASE FOLD-3 DOMAIN-CONTAINING PROTEIN-RELATED"/>
    <property type="match status" value="1"/>
</dbReference>
<protein>
    <recommendedName>
        <fullName evidence="4">Alpha/beta hydrolase fold-3 domain-containing protein</fullName>
    </recommendedName>
</protein>
<organism evidence="6 7">
    <name type="scientific">Phytophthora kernoviae</name>
    <dbReference type="NCBI Taxonomy" id="325452"/>
    <lineage>
        <taxon>Eukaryota</taxon>
        <taxon>Sar</taxon>
        <taxon>Stramenopiles</taxon>
        <taxon>Oomycota</taxon>
        <taxon>Peronosporomycetes</taxon>
        <taxon>Peronosporales</taxon>
        <taxon>Peronosporaceae</taxon>
        <taxon>Phytophthora</taxon>
    </lineage>
</organism>
<dbReference type="SUPFAM" id="SSF53474">
    <property type="entry name" value="alpha/beta-Hydrolases"/>
    <property type="match status" value="1"/>
</dbReference>
<dbReference type="EMBL" id="MBAD02002615">
    <property type="protein sequence ID" value="RLN46013.1"/>
    <property type="molecule type" value="Genomic_DNA"/>
</dbReference>
<dbReference type="InterPro" id="IPR033140">
    <property type="entry name" value="Lipase_GDXG_put_SER_AS"/>
</dbReference>
<evidence type="ECO:0000313" key="5">
    <source>
        <dbReference type="EMBL" id="RLN46013.1"/>
    </source>
</evidence>
<dbReference type="PROSITE" id="PS01174">
    <property type="entry name" value="LIPASE_GDXG_SER"/>
    <property type="match status" value="1"/>
</dbReference>
<evidence type="ECO:0000256" key="2">
    <source>
        <dbReference type="ARBA" id="ARBA00022801"/>
    </source>
</evidence>
<dbReference type="Gene3D" id="3.40.50.1820">
    <property type="entry name" value="alpha/beta hydrolase"/>
    <property type="match status" value="1"/>
</dbReference>
<feature type="active site" evidence="3">
    <location>
        <position position="202"/>
    </location>
</feature>
<dbReference type="Proteomes" id="UP000284657">
    <property type="component" value="Unassembled WGS sequence"/>
</dbReference>
<evidence type="ECO:0000313" key="7">
    <source>
        <dbReference type="Proteomes" id="UP000277300"/>
    </source>
</evidence>
<accession>A0A3F2RK98</accession>
<gene>
    <name evidence="5" type="ORF">BBJ29_003825</name>
    <name evidence="6" type="ORF">BBP00_00006724</name>
</gene>